<dbReference type="Proteomes" id="UP000198405">
    <property type="component" value="Unassembled WGS sequence"/>
</dbReference>
<dbReference type="EMBL" id="FZOB01000003">
    <property type="protein sequence ID" value="SNR69004.1"/>
    <property type="molecule type" value="Genomic_DNA"/>
</dbReference>
<dbReference type="AlphaFoldDB" id="A0A238YEI9"/>
<organism evidence="2 3">
    <name type="scientific">Desulfurobacterium atlanticum</name>
    <dbReference type="NCBI Taxonomy" id="240169"/>
    <lineage>
        <taxon>Bacteria</taxon>
        <taxon>Pseudomonadati</taxon>
        <taxon>Aquificota</taxon>
        <taxon>Aquificia</taxon>
        <taxon>Desulfurobacteriales</taxon>
        <taxon>Desulfurobacteriaceae</taxon>
        <taxon>Desulfurobacterium</taxon>
    </lineage>
</organism>
<evidence type="ECO:0000313" key="2">
    <source>
        <dbReference type="EMBL" id="SNR69004.1"/>
    </source>
</evidence>
<dbReference type="PANTHER" id="PTHR38826">
    <property type="entry name" value="RIBONUCLEASE VAPC13"/>
    <property type="match status" value="1"/>
</dbReference>
<protein>
    <submittedName>
        <fullName evidence="2">Predicted nucleic acid-binding protein, contains PIN domain</fullName>
    </submittedName>
</protein>
<evidence type="ECO:0000259" key="1">
    <source>
        <dbReference type="Pfam" id="PF01850"/>
    </source>
</evidence>
<dbReference type="CDD" id="cd18692">
    <property type="entry name" value="PIN_VapC-like"/>
    <property type="match status" value="1"/>
</dbReference>
<dbReference type="RefSeq" id="WP_089322601.1">
    <property type="nucleotide sequence ID" value="NZ_FZOB01000003.1"/>
</dbReference>
<reference evidence="3" key="1">
    <citation type="submission" date="2017-06" db="EMBL/GenBank/DDBJ databases">
        <authorList>
            <person name="Varghese N."/>
            <person name="Submissions S."/>
        </authorList>
    </citation>
    <scope>NUCLEOTIDE SEQUENCE [LARGE SCALE GENOMIC DNA]</scope>
    <source>
        <strain evidence="3">DSM 15668</strain>
    </source>
</reference>
<dbReference type="InterPro" id="IPR029060">
    <property type="entry name" value="PIN-like_dom_sf"/>
</dbReference>
<proteinExistence type="predicted"/>
<dbReference type="InterPro" id="IPR002716">
    <property type="entry name" value="PIN_dom"/>
</dbReference>
<sequence>MKKVFVDTNVLIYAYSEDEPEKAVVSQKIIVENNSITSVQVLNELSNVLYKKFRKSEDEVVSVILEITELLEVVPVTLSTVLKAHEVKRRYRYSYYDSLIIASALENNCEILYTEDMQHNQKISENLHIVNPFRGESKYL</sequence>
<dbReference type="Pfam" id="PF01850">
    <property type="entry name" value="PIN"/>
    <property type="match status" value="1"/>
</dbReference>
<evidence type="ECO:0000313" key="3">
    <source>
        <dbReference type="Proteomes" id="UP000198405"/>
    </source>
</evidence>
<keyword evidence="3" id="KW-1185">Reference proteome</keyword>
<gene>
    <name evidence="2" type="ORF">SAMN06265340_10352</name>
</gene>
<dbReference type="InterPro" id="IPR052106">
    <property type="entry name" value="PINc/VapC_TA"/>
</dbReference>
<feature type="domain" description="PIN" evidence="1">
    <location>
        <begin position="4"/>
        <end position="117"/>
    </location>
</feature>
<dbReference type="SUPFAM" id="SSF88723">
    <property type="entry name" value="PIN domain-like"/>
    <property type="match status" value="1"/>
</dbReference>
<name>A0A238YEI9_9BACT</name>
<dbReference type="PANTHER" id="PTHR38826:SF5">
    <property type="entry name" value="RIBONUCLEASE VAPC13"/>
    <property type="match status" value="1"/>
</dbReference>
<accession>A0A238YEI9</accession>
<dbReference type="OrthoDB" id="13900at2"/>
<dbReference type="Gene3D" id="3.40.50.1010">
    <property type="entry name" value="5'-nuclease"/>
    <property type="match status" value="1"/>
</dbReference>